<dbReference type="PROSITE" id="PS50867">
    <property type="entry name" value="PRE_SET"/>
    <property type="match status" value="1"/>
</dbReference>
<protein>
    <recommendedName>
        <fullName evidence="13">Histone-lysine N-methyltransferase</fullName>
    </recommendedName>
</protein>
<name>A0A484KVC7_9ASTE</name>
<evidence type="ECO:0000313" key="11">
    <source>
        <dbReference type="EMBL" id="VFQ68475.1"/>
    </source>
</evidence>
<feature type="domain" description="C2H2-type" evidence="7">
    <location>
        <begin position="438"/>
        <end position="461"/>
    </location>
</feature>
<dbReference type="EMBL" id="OOIL02000693">
    <property type="protein sequence ID" value="VFQ68475.1"/>
    <property type="molecule type" value="Genomic_DNA"/>
</dbReference>
<dbReference type="Gene3D" id="3.30.160.60">
    <property type="entry name" value="Classic Zinc Finger"/>
    <property type="match status" value="1"/>
</dbReference>
<keyword evidence="3" id="KW-0489">Methyltransferase</keyword>
<comment type="subcellular location">
    <subcellularLocation>
        <location evidence="1">Chromosome</location>
    </subcellularLocation>
</comment>
<evidence type="ECO:0000259" key="8">
    <source>
        <dbReference type="PROSITE" id="PS50280"/>
    </source>
</evidence>
<dbReference type="InterPro" id="IPR046341">
    <property type="entry name" value="SET_dom_sf"/>
</dbReference>
<dbReference type="PROSITE" id="PS50280">
    <property type="entry name" value="SET"/>
    <property type="match status" value="1"/>
</dbReference>
<dbReference type="InterPro" id="IPR003616">
    <property type="entry name" value="Post-SET_dom"/>
</dbReference>
<reference evidence="11 12" key="1">
    <citation type="submission" date="2018-04" db="EMBL/GenBank/DDBJ databases">
        <authorList>
            <person name="Vogel A."/>
        </authorList>
    </citation>
    <scope>NUCLEOTIDE SEQUENCE [LARGE SCALE GENOMIC DNA]</scope>
</reference>
<dbReference type="GO" id="GO:0032259">
    <property type="term" value="P:methylation"/>
    <property type="evidence" value="ECO:0007669"/>
    <property type="project" value="UniProtKB-KW"/>
</dbReference>
<feature type="domain" description="SET" evidence="8">
    <location>
        <begin position="1022"/>
        <end position="1154"/>
    </location>
</feature>
<keyword evidence="2" id="KW-0158">Chromosome</keyword>
<dbReference type="PANTHER" id="PTHR47325">
    <property type="entry name" value="HISTONE-LYSINE N-METHYLTRANSFERASE SUVR5"/>
    <property type="match status" value="1"/>
</dbReference>
<keyword evidence="12" id="KW-1185">Reference proteome</keyword>
<proteinExistence type="predicted"/>
<evidence type="ECO:0000313" key="12">
    <source>
        <dbReference type="Proteomes" id="UP000595140"/>
    </source>
</evidence>
<keyword evidence="6" id="KW-0479">Metal-binding</keyword>
<dbReference type="PROSITE" id="PS00028">
    <property type="entry name" value="ZINC_FINGER_C2H2_1"/>
    <property type="match status" value="3"/>
</dbReference>
<evidence type="ECO:0000256" key="1">
    <source>
        <dbReference type="ARBA" id="ARBA00004286"/>
    </source>
</evidence>
<feature type="domain" description="C2H2-type" evidence="7">
    <location>
        <begin position="404"/>
        <end position="432"/>
    </location>
</feature>
<dbReference type="InterPro" id="IPR007728">
    <property type="entry name" value="Pre-SET_dom"/>
</dbReference>
<dbReference type="Pfam" id="PF00856">
    <property type="entry name" value="SET"/>
    <property type="match status" value="1"/>
</dbReference>
<feature type="domain" description="C2H2-type" evidence="7">
    <location>
        <begin position="546"/>
        <end position="574"/>
    </location>
</feature>
<feature type="domain" description="Pre-SET" evidence="9">
    <location>
        <begin position="943"/>
        <end position="1019"/>
    </location>
</feature>
<dbReference type="GO" id="GO:0005634">
    <property type="term" value="C:nucleus"/>
    <property type="evidence" value="ECO:0007669"/>
    <property type="project" value="InterPro"/>
</dbReference>
<dbReference type="SMART" id="SM00317">
    <property type="entry name" value="SET"/>
    <property type="match status" value="1"/>
</dbReference>
<evidence type="ECO:0000256" key="3">
    <source>
        <dbReference type="ARBA" id="ARBA00022603"/>
    </source>
</evidence>
<evidence type="ECO:0000259" key="10">
    <source>
        <dbReference type="PROSITE" id="PS50868"/>
    </source>
</evidence>
<gene>
    <name evidence="11" type="ORF">CCAM_LOCUS10251</name>
</gene>
<evidence type="ECO:0000256" key="4">
    <source>
        <dbReference type="ARBA" id="ARBA00022679"/>
    </source>
</evidence>
<dbReference type="SUPFAM" id="SSF82199">
    <property type="entry name" value="SET domain"/>
    <property type="match status" value="1"/>
</dbReference>
<dbReference type="InterPro" id="IPR001214">
    <property type="entry name" value="SET_dom"/>
</dbReference>
<evidence type="ECO:0008006" key="13">
    <source>
        <dbReference type="Google" id="ProtNLM"/>
    </source>
</evidence>
<dbReference type="InterPro" id="IPR013087">
    <property type="entry name" value="Znf_C2H2_type"/>
</dbReference>
<dbReference type="SMART" id="SM00508">
    <property type="entry name" value="PostSET"/>
    <property type="match status" value="1"/>
</dbReference>
<evidence type="ECO:0000259" key="7">
    <source>
        <dbReference type="PROSITE" id="PS50157"/>
    </source>
</evidence>
<dbReference type="AlphaFoldDB" id="A0A484KVC7"/>
<dbReference type="SMART" id="SM00468">
    <property type="entry name" value="PreSET"/>
    <property type="match status" value="1"/>
</dbReference>
<dbReference type="Gene3D" id="2.170.270.10">
    <property type="entry name" value="SET domain"/>
    <property type="match status" value="1"/>
</dbReference>
<keyword evidence="6" id="KW-0863">Zinc-finger</keyword>
<evidence type="ECO:0000259" key="9">
    <source>
        <dbReference type="PROSITE" id="PS50867"/>
    </source>
</evidence>
<dbReference type="Pfam" id="PF18868">
    <property type="entry name" value="zf-C2H2_3rep"/>
    <property type="match status" value="1"/>
</dbReference>
<evidence type="ECO:0000256" key="6">
    <source>
        <dbReference type="PROSITE-ProRule" id="PRU00042"/>
    </source>
</evidence>
<dbReference type="SMART" id="SM00355">
    <property type="entry name" value="ZnF_C2H2"/>
    <property type="match status" value="4"/>
</dbReference>
<evidence type="ECO:0000256" key="2">
    <source>
        <dbReference type="ARBA" id="ARBA00022454"/>
    </source>
</evidence>
<dbReference type="PROSITE" id="PS50157">
    <property type="entry name" value="ZINC_FINGER_C2H2_2"/>
    <property type="match status" value="3"/>
</dbReference>
<dbReference type="Proteomes" id="UP000595140">
    <property type="component" value="Unassembled WGS sequence"/>
</dbReference>
<feature type="domain" description="Post-SET" evidence="10">
    <location>
        <begin position="1163"/>
        <end position="1179"/>
    </location>
</feature>
<dbReference type="OrthoDB" id="308383at2759"/>
<evidence type="ECO:0000256" key="5">
    <source>
        <dbReference type="ARBA" id="ARBA00022691"/>
    </source>
</evidence>
<keyword evidence="5" id="KW-0949">S-adenosyl-L-methionine</keyword>
<dbReference type="GO" id="GO:0005694">
    <property type="term" value="C:chromosome"/>
    <property type="evidence" value="ECO:0007669"/>
    <property type="project" value="UniProtKB-SubCell"/>
</dbReference>
<organism evidence="11 12">
    <name type="scientific">Cuscuta campestris</name>
    <dbReference type="NCBI Taxonomy" id="132261"/>
    <lineage>
        <taxon>Eukaryota</taxon>
        <taxon>Viridiplantae</taxon>
        <taxon>Streptophyta</taxon>
        <taxon>Embryophyta</taxon>
        <taxon>Tracheophyta</taxon>
        <taxon>Spermatophyta</taxon>
        <taxon>Magnoliopsida</taxon>
        <taxon>eudicotyledons</taxon>
        <taxon>Gunneridae</taxon>
        <taxon>Pentapetalae</taxon>
        <taxon>asterids</taxon>
        <taxon>lamiids</taxon>
        <taxon>Solanales</taxon>
        <taxon>Convolvulaceae</taxon>
        <taxon>Cuscuteae</taxon>
        <taxon>Cuscuta</taxon>
        <taxon>Cuscuta subgen. Grammica</taxon>
        <taxon>Cuscuta sect. Cleistogrammica</taxon>
    </lineage>
</organism>
<accession>A0A484KVC7</accession>
<dbReference type="InterPro" id="IPR040689">
    <property type="entry name" value="SUVR5_Znf-C2H2_3rpt"/>
</dbReference>
<dbReference type="GO" id="GO:0042054">
    <property type="term" value="F:histone methyltransferase activity"/>
    <property type="evidence" value="ECO:0007669"/>
    <property type="project" value="InterPro"/>
</dbReference>
<keyword evidence="4" id="KW-0808">Transferase</keyword>
<keyword evidence="6" id="KW-0862">Zinc</keyword>
<dbReference type="GO" id="GO:0008270">
    <property type="term" value="F:zinc ion binding"/>
    <property type="evidence" value="ECO:0007669"/>
    <property type="project" value="UniProtKB-KW"/>
</dbReference>
<dbReference type="PANTHER" id="PTHR47325:SF1">
    <property type="entry name" value="HISTONE-LYSINE N-METHYLTRANSFERASE SUVR5"/>
    <property type="match status" value="1"/>
</dbReference>
<dbReference type="Pfam" id="PF05033">
    <property type="entry name" value="Pre-SET"/>
    <property type="match status" value="1"/>
</dbReference>
<sequence>MLKEEMVDSILWNDISTLPSDPAHLELNMEWMNYKQEAMKWFSVSNPVSTTVGNLQKLSFDSSSVLEEVGNQQCKKRPKLEVRRADAHPLQQAGHESGVTQIGSGFFDGCDALDNTSLDSEHTKAFIEAKGRQCVRWANDGDVYCCVHLVSRFATTPSKTEGTPFEVGMCEGTTVLGTKCKHRSLIGSSFCKKHGPKSGDIKNLSFSSTEIKLTKKRKHEEILDVDPISVIGGNSLVPMSEYHHHPHPKEYSNNTDEVLMCVGLWAQDGGEPCLETAKRHTLYCDKHLPSWLKRARDGKSRIISKEVFVELLRSCGQSREKKLHLHQACELFYGLLKTLLSRRNVVPKEAQFQWAITEASKDVSVREFLLRLVFGEKERIKKNWGFSFNESGTANIQEEDGSVIRCKICSERFLSDQELGTHWMDNHNQEAQGLFRGYACAICLDSFTDKKVLESHVQERHHVEFVEQCMLFQCIPCSSHFGNQEQLWSHVLSVHPSNFRFSNLRPHPYQASQPSGSEDLSLDAVEKEGGKSVVSVENINSEGQKFTCKFCGLKFDLLPDLGRHHQAAHMGPSLVGSRLSKRGIRFYAYKLKSGRLTRPKFKKSLASAASYRIRSRSAQTIKKRIQSANPAGTVVRLSIPPEASSSLDNLGHDQCLTIAKILFAEMKKTKPRPNNSDIMSLARSVCCKVRLKASLEASYGVSLPERIYLKAAKLCSEQNIIVNWHLDGFICPNGCRPLIDDHLPPLVPLLNRTRFPSPIAAANASEWKLDESHYVIDSQQISYGVSLPERIYLKAAKLCSEQNIIVNWHLDGFICPNGCRPLIDDHLPPLVPLLNRTRFPSPIAAANASEWKLDESHYVIDSQQIRYEPSDRTIVLCDDISFGLESVPITCVVEDNLLGSLHILPDDSDGQIAASSLPWESFSYVTKPVLDQSMQLDVGSSQLGCSCPDSMCSSQTCDHTYLFENDYEDARDIHGQPMCGRFPYDDRGRIILEEGYVVYECNQRCCCGKSCRNRVLQNGVRVKLEIFKTETKGWAVRAREAILRGTFVCEFIGEVISEEEANRRRCGYGKEGRAYFLKIDEQINDMSRLVEGESPYVIDATNYGNVSRYINHSCSPNLVNHQVVVESMDYRLAHIGLFAGRDILAGEELTFDYRYKSFPGEEEGLPCLCGSSNCRGRIY</sequence>
<dbReference type="PROSITE" id="PS50868">
    <property type="entry name" value="POST_SET"/>
    <property type="match status" value="1"/>
</dbReference>